<dbReference type="EMBL" id="JARJBB010000032">
    <property type="protein sequence ID" value="MDF3302889.1"/>
    <property type="molecule type" value="Genomic_DNA"/>
</dbReference>
<dbReference type="InterPro" id="IPR005814">
    <property type="entry name" value="Aminotrans_3"/>
</dbReference>
<evidence type="ECO:0000256" key="2">
    <source>
        <dbReference type="ARBA" id="ARBA00022898"/>
    </source>
</evidence>
<dbReference type="PANTHER" id="PTHR43713">
    <property type="entry name" value="GLUTAMATE-1-SEMIALDEHYDE 2,1-AMINOMUTASE"/>
    <property type="match status" value="1"/>
</dbReference>
<comment type="cofactor">
    <cofactor evidence="1">
        <name>pyridoxal 5'-phosphate</name>
        <dbReference type="ChEBI" id="CHEBI:597326"/>
    </cofactor>
</comment>
<keyword evidence="5" id="KW-1185">Reference proteome</keyword>
<evidence type="ECO:0000313" key="4">
    <source>
        <dbReference type="EMBL" id="MDF3302889.1"/>
    </source>
</evidence>
<dbReference type="InterPro" id="IPR015421">
    <property type="entry name" value="PyrdxlP-dep_Trfase_major"/>
</dbReference>
<evidence type="ECO:0000256" key="3">
    <source>
        <dbReference type="RuleBase" id="RU003560"/>
    </source>
</evidence>
<dbReference type="Proteomes" id="UP001221150">
    <property type="component" value="Unassembled WGS sequence"/>
</dbReference>
<dbReference type="InterPro" id="IPR015422">
    <property type="entry name" value="PyrdxlP-dep_Trfase_small"/>
</dbReference>
<dbReference type="SUPFAM" id="SSF53383">
    <property type="entry name" value="PLP-dependent transferases"/>
    <property type="match status" value="1"/>
</dbReference>
<dbReference type="Pfam" id="PF00202">
    <property type="entry name" value="Aminotran_3"/>
    <property type="match status" value="1"/>
</dbReference>
<organism evidence="4 5">
    <name type="scientific">Streptomyces tropicalis</name>
    <dbReference type="NCBI Taxonomy" id="3034234"/>
    <lineage>
        <taxon>Bacteria</taxon>
        <taxon>Bacillati</taxon>
        <taxon>Actinomycetota</taxon>
        <taxon>Actinomycetes</taxon>
        <taxon>Kitasatosporales</taxon>
        <taxon>Streptomycetaceae</taxon>
        <taxon>Streptomyces</taxon>
    </lineage>
</organism>
<evidence type="ECO:0000313" key="5">
    <source>
        <dbReference type="Proteomes" id="UP001221150"/>
    </source>
</evidence>
<accession>A0ABT6AE31</accession>
<keyword evidence="2 3" id="KW-0663">Pyridoxal phosphate</keyword>
<dbReference type="RefSeq" id="WP_276112440.1">
    <property type="nucleotide sequence ID" value="NZ_JARJBB010000032.1"/>
</dbReference>
<proteinExistence type="inferred from homology"/>
<gene>
    <name evidence="4" type="ORF">P3H78_30625</name>
</gene>
<comment type="similarity">
    <text evidence="3">Belongs to the class-III pyridoxal-phosphate-dependent aminotransferase family.</text>
</comment>
<dbReference type="InterPro" id="IPR015424">
    <property type="entry name" value="PyrdxlP-dep_Trfase"/>
</dbReference>
<dbReference type="PANTHER" id="PTHR43713:SF3">
    <property type="entry name" value="GLUTAMATE-1-SEMIALDEHYDE 2,1-AMINOMUTASE 1, CHLOROPLASTIC-RELATED"/>
    <property type="match status" value="1"/>
</dbReference>
<dbReference type="Gene3D" id="3.90.1150.10">
    <property type="entry name" value="Aspartate Aminotransferase, domain 1"/>
    <property type="match status" value="1"/>
</dbReference>
<reference evidence="4 5" key="1">
    <citation type="submission" date="2023-03" db="EMBL/GenBank/DDBJ databases">
        <title>Draft genome sequence of Streptomyces sp. K1PA1 isolated from peat swamp forest in Thailand.</title>
        <authorList>
            <person name="Klaysubun C."/>
            <person name="Duangmal K."/>
        </authorList>
    </citation>
    <scope>NUCLEOTIDE SEQUENCE [LARGE SCALE GENOMIC DNA]</scope>
    <source>
        <strain evidence="4 5">K1PA1</strain>
    </source>
</reference>
<dbReference type="Gene3D" id="3.40.640.10">
    <property type="entry name" value="Type I PLP-dependent aspartate aminotransferase-like (Major domain)"/>
    <property type="match status" value="1"/>
</dbReference>
<comment type="caution">
    <text evidence="4">The sequence shown here is derived from an EMBL/GenBank/DDBJ whole genome shotgun (WGS) entry which is preliminary data.</text>
</comment>
<protein>
    <submittedName>
        <fullName evidence="4">Transaminase</fullName>
    </submittedName>
</protein>
<sequence length="449" mass="47978">MDRTRLHHLLVREAAEAERRNPRSRAAYDRADHLFGRVPMTWMNKTAGAFPRYLDGARGARVTDIDGHEYIDFCLGDTGAMAGHSPAPVADAVRYRFAETGGATAMLPTEDAEWVGAELTRRFGLARWSFSLTATDANRWAIRLARAVTDRPKILVNSYCYHGSVDESLIVVGPDGHGAARPGNVGAPCDVTLTSRVAEFNDLEQLERELAHGDVAAVLMEPALTNIGIVLPEPGYLAGVRALTRTYGSLLINDETHTFSAGPGGCTAAWGLEPDLLTIGKAIGGGIPAGAYGLSAELADRLLGRADLDLVDMGGVGGTLAGNALSVAAMRATLEHVLTDDAFARMAKLSERFESGVQAGIDAHALPWSVSRLGARTEYRFADPSPRTGTESEAAADAELEDFLHLYLANRGILLTPFHNMALMCPDTSDQDVDAHTALFAQALAELTA</sequence>
<evidence type="ECO:0000256" key="1">
    <source>
        <dbReference type="ARBA" id="ARBA00001933"/>
    </source>
</evidence>
<name>A0ABT6AE31_9ACTN</name>
<dbReference type="NCBIfam" id="NF005453">
    <property type="entry name" value="PRK07046.1"/>
    <property type="match status" value="1"/>
</dbReference>